<dbReference type="AlphaFoldDB" id="A0A8J3YH95"/>
<evidence type="ECO:0000259" key="1">
    <source>
        <dbReference type="Pfam" id="PF21832"/>
    </source>
</evidence>
<comment type="caution">
    <text evidence="2">The sequence shown here is derived from an EMBL/GenBank/DDBJ whole genome shotgun (WGS) entry which is preliminary data.</text>
</comment>
<proteinExistence type="predicted"/>
<dbReference type="InterPro" id="IPR054187">
    <property type="entry name" value="DUF6892"/>
</dbReference>
<reference evidence="2" key="1">
    <citation type="submission" date="2021-01" db="EMBL/GenBank/DDBJ databases">
        <title>Whole genome shotgun sequence of Virgisporangium aliadipatigenens NBRC 105644.</title>
        <authorList>
            <person name="Komaki H."/>
            <person name="Tamura T."/>
        </authorList>
    </citation>
    <scope>NUCLEOTIDE SEQUENCE</scope>
    <source>
        <strain evidence="2">NBRC 105644</strain>
    </source>
</reference>
<dbReference type="InterPro" id="IPR032675">
    <property type="entry name" value="LRR_dom_sf"/>
</dbReference>
<evidence type="ECO:0000313" key="3">
    <source>
        <dbReference type="Proteomes" id="UP000619260"/>
    </source>
</evidence>
<evidence type="ECO:0000313" key="2">
    <source>
        <dbReference type="EMBL" id="GIJ44227.1"/>
    </source>
</evidence>
<dbReference type="Pfam" id="PF21832">
    <property type="entry name" value="DUF6892"/>
    <property type="match status" value="1"/>
</dbReference>
<gene>
    <name evidence="2" type="ORF">Val02_11130</name>
</gene>
<protein>
    <recommendedName>
        <fullName evidence="1">DUF6892 domain-containing protein</fullName>
    </recommendedName>
</protein>
<accession>A0A8J3YH95</accession>
<dbReference type="Gene3D" id="3.80.10.10">
    <property type="entry name" value="Ribonuclease Inhibitor"/>
    <property type="match status" value="1"/>
</dbReference>
<dbReference type="RefSeq" id="WP_203897792.1">
    <property type="nucleotide sequence ID" value="NZ_BOPF01000003.1"/>
</dbReference>
<dbReference type="Proteomes" id="UP000619260">
    <property type="component" value="Unassembled WGS sequence"/>
</dbReference>
<organism evidence="2 3">
    <name type="scientific">Virgisporangium aliadipatigenens</name>
    <dbReference type="NCBI Taxonomy" id="741659"/>
    <lineage>
        <taxon>Bacteria</taxon>
        <taxon>Bacillati</taxon>
        <taxon>Actinomycetota</taxon>
        <taxon>Actinomycetes</taxon>
        <taxon>Micromonosporales</taxon>
        <taxon>Micromonosporaceae</taxon>
        <taxon>Virgisporangium</taxon>
    </lineage>
</organism>
<dbReference type="EMBL" id="BOPF01000003">
    <property type="protein sequence ID" value="GIJ44227.1"/>
    <property type="molecule type" value="Genomic_DNA"/>
</dbReference>
<sequence length="292" mass="32308">MDPFLRLAVVEANWPERAEDFVGLTLAEQAALFAELLDSDLPEDEPVWEAYWGIRSNLKDAVPEGVADDRIRSLAGVEAFPELSTLYLEDSYVADLRPLSELPLLTKVYLDGPPDVDLTPLLGCPNLKRVHFEQSVTAGAEILRTLAGRGVQVDDLVPYSDGKPFGCANLRLAVLDTLQKVVKLPSTYPFDPYRYDRDNLYRVLAVEITQEQLDTIEALHWLGGGHTTAHLVWEQWDGESDEFHITSLAGIELLRNLRALRVSPLSAIPAEQVAALRARGVSVAEWGVPVVG</sequence>
<feature type="domain" description="DUF6892" evidence="1">
    <location>
        <begin position="164"/>
        <end position="283"/>
    </location>
</feature>
<keyword evidence="3" id="KW-1185">Reference proteome</keyword>
<name>A0A8J3YH95_9ACTN</name>